<name>A0AAV2R8I4_MEGNR</name>
<sequence>TDSTHKGFNNTSSDVFKIYEDLINSAKTITEQQEPDKSRTMFGCAPFITEGYYECLDKCHEVFCKVHELIVYMFACNANRGRKQICLKNETSPFGVNFDDPFDK</sequence>
<comment type="caution">
    <text evidence="1">The sequence shown here is derived from an EMBL/GenBank/DDBJ whole genome shotgun (WGS) entry which is preliminary data.</text>
</comment>
<proteinExistence type="predicted"/>
<organism evidence="1 2">
    <name type="scientific">Meganyctiphanes norvegica</name>
    <name type="common">Northern krill</name>
    <name type="synonym">Thysanopoda norvegica</name>
    <dbReference type="NCBI Taxonomy" id="48144"/>
    <lineage>
        <taxon>Eukaryota</taxon>
        <taxon>Metazoa</taxon>
        <taxon>Ecdysozoa</taxon>
        <taxon>Arthropoda</taxon>
        <taxon>Crustacea</taxon>
        <taxon>Multicrustacea</taxon>
        <taxon>Malacostraca</taxon>
        <taxon>Eumalacostraca</taxon>
        <taxon>Eucarida</taxon>
        <taxon>Euphausiacea</taxon>
        <taxon>Euphausiidae</taxon>
        <taxon>Meganyctiphanes</taxon>
    </lineage>
</organism>
<dbReference type="Proteomes" id="UP001497623">
    <property type="component" value="Unassembled WGS sequence"/>
</dbReference>
<dbReference type="EMBL" id="CAXKWB010015630">
    <property type="protein sequence ID" value="CAL4114155.1"/>
    <property type="molecule type" value="Genomic_DNA"/>
</dbReference>
<protein>
    <submittedName>
        <fullName evidence="1">Uncharacterized protein</fullName>
    </submittedName>
</protein>
<keyword evidence="2" id="KW-1185">Reference proteome</keyword>
<evidence type="ECO:0000313" key="2">
    <source>
        <dbReference type="Proteomes" id="UP001497623"/>
    </source>
</evidence>
<reference evidence="1 2" key="1">
    <citation type="submission" date="2024-05" db="EMBL/GenBank/DDBJ databases">
        <authorList>
            <person name="Wallberg A."/>
        </authorList>
    </citation>
    <scope>NUCLEOTIDE SEQUENCE [LARGE SCALE GENOMIC DNA]</scope>
</reference>
<evidence type="ECO:0000313" key="1">
    <source>
        <dbReference type="EMBL" id="CAL4114155.1"/>
    </source>
</evidence>
<accession>A0AAV2R8I4</accession>
<feature type="non-terminal residue" evidence="1">
    <location>
        <position position="1"/>
    </location>
</feature>
<dbReference type="AlphaFoldDB" id="A0AAV2R8I4"/>
<gene>
    <name evidence="1" type="ORF">MNOR_LOCUS20329</name>
</gene>